<sequence length="99" mass="11134">MKGSQKKTTTEAERRYILKIISNSSDFVAKIKAKSCFRASISTVRRITKSFQHLVLKKPKPKCLTEGYKATVLEHVTCVGKMNRNRSSTVPTDLIFISG</sequence>
<proteinExistence type="predicted"/>
<dbReference type="EMBL" id="GAKP01017518">
    <property type="protein sequence ID" value="JAC41434.1"/>
    <property type="molecule type" value="Transcribed_RNA"/>
</dbReference>
<organism evidence="1">
    <name type="scientific">Bactrocera dorsalis</name>
    <name type="common">Oriental fruit fly</name>
    <name type="synonym">Dacus dorsalis</name>
    <dbReference type="NCBI Taxonomy" id="27457"/>
    <lineage>
        <taxon>Eukaryota</taxon>
        <taxon>Metazoa</taxon>
        <taxon>Ecdysozoa</taxon>
        <taxon>Arthropoda</taxon>
        <taxon>Hexapoda</taxon>
        <taxon>Insecta</taxon>
        <taxon>Pterygota</taxon>
        <taxon>Neoptera</taxon>
        <taxon>Endopterygota</taxon>
        <taxon>Diptera</taxon>
        <taxon>Brachycera</taxon>
        <taxon>Muscomorpha</taxon>
        <taxon>Tephritoidea</taxon>
        <taxon>Tephritidae</taxon>
        <taxon>Bactrocera</taxon>
        <taxon>Bactrocera</taxon>
    </lineage>
</organism>
<reference evidence="1" key="1">
    <citation type="journal article" date="2014" name="BMC Genomics">
        <title>Characterizing the developmental transcriptome of the oriental fruit fly, Bactrocera dorsalis (Diptera: Tephritidae) through comparative genomic analysis with Drosophila melanogaster utilizing modENCODE datasets.</title>
        <authorList>
            <person name="Geib S.M."/>
            <person name="Calla B."/>
            <person name="Hall B."/>
            <person name="Hou S."/>
            <person name="Manoukis N.C."/>
        </authorList>
    </citation>
    <scope>NUCLEOTIDE SEQUENCE</scope>
    <source>
        <strain evidence="1">Punador</strain>
    </source>
</reference>
<dbReference type="EMBL" id="GAKP01017516">
    <property type="protein sequence ID" value="JAC41436.1"/>
    <property type="molecule type" value="Transcribed_RNA"/>
</dbReference>
<dbReference type="AlphaFoldDB" id="A0A034VDN9"/>
<name>A0A034VDN9_BACDO</name>
<evidence type="ECO:0000313" key="1">
    <source>
        <dbReference type="EMBL" id="JAC41436.1"/>
    </source>
</evidence>
<protein>
    <submittedName>
        <fullName evidence="1">Uncharacterized protein</fullName>
    </submittedName>
</protein>
<accession>A0A034VDN9</accession>